<organism evidence="16 17">
    <name type="scientific">Phytophthora kernoviae</name>
    <dbReference type="NCBI Taxonomy" id="325452"/>
    <lineage>
        <taxon>Eukaryota</taxon>
        <taxon>Sar</taxon>
        <taxon>Stramenopiles</taxon>
        <taxon>Oomycota</taxon>
        <taxon>Peronosporomycetes</taxon>
        <taxon>Peronosporales</taxon>
        <taxon>Peronosporaceae</taxon>
        <taxon>Phytophthora</taxon>
    </lineage>
</organism>
<keyword evidence="12" id="KW-0030">Aminoacyl-tRNA synthetase</keyword>
<name>A0A3F2RNA1_9STRA</name>
<gene>
    <name evidence="16" type="ORF">BBP00_00005671</name>
</gene>
<dbReference type="GO" id="GO:0005759">
    <property type="term" value="C:mitochondrial matrix"/>
    <property type="evidence" value="ECO:0007669"/>
    <property type="project" value="UniProtKB-SubCell"/>
</dbReference>
<dbReference type="InterPro" id="IPR033728">
    <property type="entry name" value="ThrRS_core"/>
</dbReference>
<evidence type="ECO:0000256" key="13">
    <source>
        <dbReference type="ARBA" id="ARBA00031900"/>
    </source>
</evidence>
<keyword evidence="9" id="KW-0648">Protein biosynthesis</keyword>
<dbReference type="EMBL" id="MBDO02000171">
    <property type="protein sequence ID" value="RLN61005.1"/>
    <property type="molecule type" value="Genomic_DNA"/>
</dbReference>
<evidence type="ECO:0000313" key="17">
    <source>
        <dbReference type="Proteomes" id="UP000277300"/>
    </source>
</evidence>
<keyword evidence="5" id="KW-0479">Metal-binding</keyword>
<sequence length="734" mass="83192">MLASVRCRRLGLFASPLRRLQRAGLATVSIKEDRIALWTQEFERQQQTLQQQVAEASALRAKPLDLTVQYPGEASGSFAFSGIAGVSTSIDVLKKMNEMGLPKLQALAAKLQDSGQIVDLRAPLQRSGTLQLLDFSSDEGKSVFWHSSAHVLGQALEEKFQDKIRLTDGPALSEGGFFYEMFLQDELTVSESDFDELARGIKKIVKAKQPFERLQVTREFAEELFAYSDFKRDMLHKIPEGEAISLYRCGPLIDLCRGPHVPHTGLLSSFEITRCGASHWEGKELLQRVYGVSFPNNALLKEWRHLQEEAKKCDHRLIGRQQQLFLFHQLSPGSSFFLPHGTRVFNTLADFIRREYRRRGYDEVITPLIFKKELWETSGHLKNYHDDMFMVSQGIATDNDGSEPSDGHCHDHVHSEEDYDQFGLKPMNCPGHCLMFREAKKYSYRELPVRFADFSALHRNEASGALTGLTRVRRFHQDDAHIFCTAAQVQSEISQCLQFIQHVYGVFDFGFQLRLSTRPDKYMGALELWDDAEDQLRLALDDFGEPWTVNEGDGAFYGPKIDIVVTDALKRQHQCGTIQLDFQLPINFELTYDGADGETHTPIIIHRAVLGSIERMMAILIEHTGGKWPLWLSPRQVAVLPIAEAHRVYAHQAASELQNAMPRGLFVDVLDGSKTLNKRVREAQVAGYNYILVVGDKEQAAQEVNIRTRDNQVHGAKLLSDFIADIKASIERLE</sequence>
<dbReference type="PANTHER" id="PTHR11451:SF44">
    <property type="entry name" value="THREONINE--TRNA LIGASE, CHLOROPLASTIC_MITOCHONDRIAL 2"/>
    <property type="match status" value="1"/>
</dbReference>
<evidence type="ECO:0000313" key="16">
    <source>
        <dbReference type="EMBL" id="RLN61005.1"/>
    </source>
</evidence>
<dbReference type="InterPro" id="IPR002320">
    <property type="entry name" value="Thr-tRNA-ligase_IIa"/>
</dbReference>
<dbReference type="InterPro" id="IPR036621">
    <property type="entry name" value="Anticodon-bd_dom_sf"/>
</dbReference>
<keyword evidence="10" id="KW-0809">Transit peptide</keyword>
<evidence type="ECO:0000256" key="8">
    <source>
        <dbReference type="ARBA" id="ARBA00022840"/>
    </source>
</evidence>
<dbReference type="PRINTS" id="PR01047">
    <property type="entry name" value="TRNASYNTHTHR"/>
</dbReference>
<evidence type="ECO:0000256" key="1">
    <source>
        <dbReference type="ARBA" id="ARBA00004305"/>
    </source>
</evidence>
<evidence type="ECO:0000256" key="11">
    <source>
        <dbReference type="ARBA" id="ARBA00023128"/>
    </source>
</evidence>
<dbReference type="HAMAP" id="MF_00184">
    <property type="entry name" value="Thr_tRNA_synth"/>
    <property type="match status" value="1"/>
</dbReference>
<evidence type="ECO:0000256" key="2">
    <source>
        <dbReference type="ARBA" id="ARBA00008226"/>
    </source>
</evidence>
<dbReference type="SUPFAM" id="SSF55681">
    <property type="entry name" value="Class II aaRS and biotin synthetases"/>
    <property type="match status" value="1"/>
</dbReference>
<comment type="subcellular location">
    <subcellularLocation>
        <location evidence="1">Mitochondrion matrix</location>
    </subcellularLocation>
</comment>
<dbReference type="NCBIfam" id="TIGR00418">
    <property type="entry name" value="thrS"/>
    <property type="match status" value="1"/>
</dbReference>
<evidence type="ECO:0000256" key="7">
    <source>
        <dbReference type="ARBA" id="ARBA00022833"/>
    </source>
</evidence>
<keyword evidence="6" id="KW-0547">Nucleotide-binding</keyword>
<comment type="caution">
    <text evidence="16">The sequence shown here is derived from an EMBL/GenBank/DDBJ whole genome shotgun (WGS) entry which is preliminary data.</text>
</comment>
<protein>
    <recommendedName>
        <fullName evidence="3">threonine--tRNA ligase</fullName>
        <ecNumber evidence="3">6.1.1.3</ecNumber>
    </recommendedName>
    <alternativeName>
        <fullName evidence="13">Threonyl-tRNA synthetase</fullName>
    </alternativeName>
</protein>
<dbReference type="GO" id="GO:0046872">
    <property type="term" value="F:metal ion binding"/>
    <property type="evidence" value="ECO:0007669"/>
    <property type="project" value="UniProtKB-KW"/>
</dbReference>
<dbReference type="InterPro" id="IPR002314">
    <property type="entry name" value="aa-tRNA-synt_IIb"/>
</dbReference>
<reference evidence="16 17" key="1">
    <citation type="submission" date="2018-07" db="EMBL/GenBank/DDBJ databases">
        <title>Genome sequencing of oomycete isolates from Chile give support for New Zealand origin for Phytophthora kernoviae and make available the first Nothophytophthora sp. genome.</title>
        <authorList>
            <person name="Studholme D.J."/>
            <person name="Sanfuentes E."/>
            <person name="Panda P."/>
            <person name="Hill R."/>
            <person name="Sambles C."/>
            <person name="Grant M."/>
            <person name="Williams N.M."/>
            <person name="Mcdougal R.L."/>
        </authorList>
    </citation>
    <scope>NUCLEOTIDE SEQUENCE [LARGE SCALE GENOMIC DNA]</scope>
    <source>
        <strain evidence="16">Chile6</strain>
    </source>
</reference>
<dbReference type="GO" id="GO:0004829">
    <property type="term" value="F:threonine-tRNA ligase activity"/>
    <property type="evidence" value="ECO:0007669"/>
    <property type="project" value="UniProtKB-EC"/>
</dbReference>
<dbReference type="InterPro" id="IPR012947">
    <property type="entry name" value="tRNA_SAD"/>
</dbReference>
<proteinExistence type="inferred from homology"/>
<dbReference type="InterPro" id="IPR045864">
    <property type="entry name" value="aa-tRNA-synth_II/BPL/LPL"/>
</dbReference>
<evidence type="ECO:0000256" key="10">
    <source>
        <dbReference type="ARBA" id="ARBA00022946"/>
    </source>
</evidence>
<dbReference type="Gene3D" id="3.30.930.10">
    <property type="entry name" value="Bira Bifunctional Protein, Domain 2"/>
    <property type="match status" value="1"/>
</dbReference>
<comment type="similarity">
    <text evidence="2">Belongs to the class-II aminoacyl-tRNA synthetase family.</text>
</comment>
<dbReference type="PANTHER" id="PTHR11451">
    <property type="entry name" value="THREONINE-TRNA LIGASE"/>
    <property type="match status" value="1"/>
</dbReference>
<keyword evidence="11" id="KW-0496">Mitochondrion</keyword>
<dbReference type="FunFam" id="3.30.930.10:FF:000039">
    <property type="entry name" value="Threonyl-tRNA synthetase, mitochondrial"/>
    <property type="match status" value="1"/>
</dbReference>
<dbReference type="Gene3D" id="3.30.980.10">
    <property type="entry name" value="Threonyl-trna Synthetase, Chain A, domain 2"/>
    <property type="match status" value="1"/>
</dbReference>
<dbReference type="InterPro" id="IPR006195">
    <property type="entry name" value="aa-tRNA-synth_II"/>
</dbReference>
<dbReference type="CDD" id="cd00860">
    <property type="entry name" value="ThrRS_anticodon"/>
    <property type="match status" value="1"/>
</dbReference>
<dbReference type="InterPro" id="IPR018163">
    <property type="entry name" value="Thr/Ala-tRNA-synth_IIc_edit"/>
</dbReference>
<dbReference type="Pfam" id="PF03129">
    <property type="entry name" value="HGTP_anticodon"/>
    <property type="match status" value="1"/>
</dbReference>
<dbReference type="SUPFAM" id="SSF55186">
    <property type="entry name" value="ThrRS/AlaRS common domain"/>
    <property type="match status" value="1"/>
</dbReference>
<evidence type="ECO:0000259" key="15">
    <source>
        <dbReference type="PROSITE" id="PS50862"/>
    </source>
</evidence>
<evidence type="ECO:0000256" key="4">
    <source>
        <dbReference type="ARBA" id="ARBA00022598"/>
    </source>
</evidence>
<dbReference type="PROSITE" id="PS50862">
    <property type="entry name" value="AA_TRNA_LIGASE_II"/>
    <property type="match status" value="1"/>
</dbReference>
<accession>A0A3F2RNA1</accession>
<dbReference type="EC" id="6.1.1.3" evidence="3"/>
<evidence type="ECO:0000256" key="3">
    <source>
        <dbReference type="ARBA" id="ARBA00013163"/>
    </source>
</evidence>
<evidence type="ECO:0000256" key="12">
    <source>
        <dbReference type="ARBA" id="ARBA00023146"/>
    </source>
</evidence>
<evidence type="ECO:0000256" key="14">
    <source>
        <dbReference type="ARBA" id="ARBA00049515"/>
    </source>
</evidence>
<dbReference type="Pfam" id="PF07973">
    <property type="entry name" value="tRNA_SAD"/>
    <property type="match status" value="1"/>
</dbReference>
<keyword evidence="4" id="KW-0436">Ligase</keyword>
<dbReference type="CDD" id="cd00771">
    <property type="entry name" value="ThrRS_core"/>
    <property type="match status" value="1"/>
</dbReference>
<keyword evidence="7" id="KW-0862">Zinc</keyword>
<evidence type="ECO:0000256" key="5">
    <source>
        <dbReference type="ARBA" id="ARBA00022723"/>
    </source>
</evidence>
<dbReference type="GO" id="GO:0006435">
    <property type="term" value="P:threonyl-tRNA aminoacylation"/>
    <property type="evidence" value="ECO:0007669"/>
    <property type="project" value="InterPro"/>
</dbReference>
<dbReference type="Pfam" id="PF00587">
    <property type="entry name" value="tRNA-synt_2b"/>
    <property type="match status" value="1"/>
</dbReference>
<dbReference type="OrthoDB" id="5423599at2759"/>
<evidence type="ECO:0000256" key="9">
    <source>
        <dbReference type="ARBA" id="ARBA00022917"/>
    </source>
</evidence>
<dbReference type="SMART" id="SM00863">
    <property type="entry name" value="tRNA_SAD"/>
    <property type="match status" value="1"/>
</dbReference>
<dbReference type="InterPro" id="IPR047246">
    <property type="entry name" value="ThrRS_anticodon"/>
</dbReference>
<comment type="catalytic activity">
    <reaction evidence="14">
        <text>tRNA(Thr) + L-threonine + ATP = L-threonyl-tRNA(Thr) + AMP + diphosphate + H(+)</text>
        <dbReference type="Rhea" id="RHEA:24624"/>
        <dbReference type="Rhea" id="RHEA-COMP:9670"/>
        <dbReference type="Rhea" id="RHEA-COMP:9704"/>
        <dbReference type="ChEBI" id="CHEBI:15378"/>
        <dbReference type="ChEBI" id="CHEBI:30616"/>
        <dbReference type="ChEBI" id="CHEBI:33019"/>
        <dbReference type="ChEBI" id="CHEBI:57926"/>
        <dbReference type="ChEBI" id="CHEBI:78442"/>
        <dbReference type="ChEBI" id="CHEBI:78534"/>
        <dbReference type="ChEBI" id="CHEBI:456215"/>
        <dbReference type="EC" id="6.1.1.3"/>
    </reaction>
</comment>
<keyword evidence="8" id="KW-0067">ATP-binding</keyword>
<dbReference type="GO" id="GO:0005524">
    <property type="term" value="F:ATP binding"/>
    <property type="evidence" value="ECO:0007669"/>
    <property type="project" value="UniProtKB-KW"/>
</dbReference>
<dbReference type="Gene3D" id="3.40.50.800">
    <property type="entry name" value="Anticodon-binding domain"/>
    <property type="match status" value="1"/>
</dbReference>
<dbReference type="InterPro" id="IPR004154">
    <property type="entry name" value="Anticodon-bd"/>
</dbReference>
<dbReference type="Proteomes" id="UP000277300">
    <property type="component" value="Unassembled WGS sequence"/>
</dbReference>
<dbReference type="SUPFAM" id="SSF52954">
    <property type="entry name" value="Class II aaRS ABD-related"/>
    <property type="match status" value="1"/>
</dbReference>
<evidence type="ECO:0000256" key="6">
    <source>
        <dbReference type="ARBA" id="ARBA00022741"/>
    </source>
</evidence>
<feature type="domain" description="Aminoacyl-transfer RNA synthetases class-II family profile" evidence="15">
    <location>
        <begin position="339"/>
        <end position="641"/>
    </location>
</feature>
<dbReference type="FunFam" id="3.30.980.10:FF:000003">
    <property type="entry name" value="Threonine--tRNA ligase, cytoplasmic"/>
    <property type="match status" value="1"/>
</dbReference>
<dbReference type="AlphaFoldDB" id="A0A3F2RNA1"/>